<reference evidence="2 3" key="1">
    <citation type="submission" date="2021-08" db="EMBL/GenBank/DDBJ databases">
        <title>WGS assembly of Ceratopteris richardii.</title>
        <authorList>
            <person name="Marchant D.B."/>
            <person name="Chen G."/>
            <person name="Jenkins J."/>
            <person name="Shu S."/>
            <person name="Leebens-Mack J."/>
            <person name="Grimwood J."/>
            <person name="Schmutz J."/>
            <person name="Soltis P."/>
            <person name="Soltis D."/>
            <person name="Chen Z.-H."/>
        </authorList>
    </citation>
    <scope>NUCLEOTIDE SEQUENCE [LARGE SCALE GENOMIC DNA]</scope>
    <source>
        <strain evidence="2">Whitten #5841</strain>
        <tissue evidence="2">Leaf</tissue>
    </source>
</reference>
<evidence type="ECO:0000256" key="1">
    <source>
        <dbReference type="SAM" id="MobiDB-lite"/>
    </source>
</evidence>
<evidence type="ECO:0008006" key="4">
    <source>
        <dbReference type="Google" id="ProtNLM"/>
    </source>
</evidence>
<dbReference type="Pfam" id="PF05910">
    <property type="entry name" value="DUF868"/>
    <property type="match status" value="1"/>
</dbReference>
<feature type="region of interest" description="Disordered" evidence="1">
    <location>
        <begin position="276"/>
        <end position="296"/>
    </location>
</feature>
<proteinExistence type="predicted"/>
<keyword evidence="3" id="KW-1185">Reference proteome</keyword>
<sequence>MSETAFPSWLGENAQHIQQFADAHHRLKAGQSSVTCLYQPQSFRFHKPVSITWSKGLLGQGFTVSIEGSRYFDVCKIDVKPWPLWKKQGSKQFFVEGKTFEILWDLSNAKYKSGPEPCKGFFVAVVCDQDIILLLGDMHRKAFKKTGISSSMTAVASLLSRKEHLYGRKVYHTRAAFDESGSTHDITIEYHAGADAKDPWMCLRVDKKAMVHINKLMWKFRGSQIIRVDGKIIEVFWDAYNWLFNPSNACAVFMFDTLRARKELSLEEKTKSTHSSVSVTEWQGPSSLTDKDLKQSSGKHNSFASILQWPNTHSFKDIKGCRDSSSGFSLFLYAWKLE</sequence>
<dbReference type="AlphaFoldDB" id="A0A8T2RE23"/>
<organism evidence="2 3">
    <name type="scientific">Ceratopteris richardii</name>
    <name type="common">Triangle waterfern</name>
    <dbReference type="NCBI Taxonomy" id="49495"/>
    <lineage>
        <taxon>Eukaryota</taxon>
        <taxon>Viridiplantae</taxon>
        <taxon>Streptophyta</taxon>
        <taxon>Embryophyta</taxon>
        <taxon>Tracheophyta</taxon>
        <taxon>Polypodiopsida</taxon>
        <taxon>Polypodiidae</taxon>
        <taxon>Polypodiales</taxon>
        <taxon>Pteridineae</taxon>
        <taxon>Pteridaceae</taxon>
        <taxon>Parkerioideae</taxon>
        <taxon>Ceratopteris</taxon>
    </lineage>
</organism>
<gene>
    <name evidence="2" type="ORF">KP509_27G012400</name>
</gene>
<accession>A0A8T2RE23</accession>
<dbReference type="EMBL" id="CM035432">
    <property type="protein sequence ID" value="KAH7294668.1"/>
    <property type="molecule type" value="Genomic_DNA"/>
</dbReference>
<dbReference type="EMBL" id="CM035432">
    <property type="protein sequence ID" value="KAH7294669.1"/>
    <property type="molecule type" value="Genomic_DNA"/>
</dbReference>
<dbReference type="Proteomes" id="UP000825935">
    <property type="component" value="Chromosome 27"/>
</dbReference>
<protein>
    <recommendedName>
        <fullName evidence="4">DUF868 domain-containing protein</fullName>
    </recommendedName>
</protein>
<comment type="caution">
    <text evidence="2">The sequence shown here is derived from an EMBL/GenBank/DDBJ whole genome shotgun (WGS) entry which is preliminary data.</text>
</comment>
<name>A0A8T2RE23_CERRI</name>
<dbReference type="PANTHER" id="PTHR31972:SF74">
    <property type="entry name" value="EXPRESSED PROTEIN"/>
    <property type="match status" value="1"/>
</dbReference>
<dbReference type="InterPro" id="IPR008586">
    <property type="entry name" value="DUF868_pln"/>
</dbReference>
<dbReference type="OrthoDB" id="1896898at2759"/>
<evidence type="ECO:0000313" key="2">
    <source>
        <dbReference type="EMBL" id="KAH7294669.1"/>
    </source>
</evidence>
<dbReference type="PANTHER" id="PTHR31972">
    <property type="entry name" value="EXPRESSED PROTEIN"/>
    <property type="match status" value="1"/>
</dbReference>
<evidence type="ECO:0000313" key="3">
    <source>
        <dbReference type="Proteomes" id="UP000825935"/>
    </source>
</evidence>